<dbReference type="AlphaFoldDB" id="A0A7T0G2F8"/>
<dbReference type="Gene3D" id="1.10.340.30">
    <property type="entry name" value="Hypothetical protein, domain 2"/>
    <property type="match status" value="1"/>
</dbReference>
<gene>
    <name evidence="3" type="ORF">G3M78_01730</name>
</gene>
<accession>A0A7T0G2F8</accession>
<dbReference type="GO" id="GO:0008725">
    <property type="term" value="F:DNA-3-methyladenine glycosylase activity"/>
    <property type="evidence" value="ECO:0007669"/>
    <property type="project" value="TreeGrafter"/>
</dbReference>
<dbReference type="Gene3D" id="1.10.1670.40">
    <property type="match status" value="1"/>
</dbReference>
<keyword evidence="2" id="KW-0234">DNA repair</keyword>
<name>A0A7T0G2F8_9BACT</name>
<dbReference type="EMBL" id="CP048620">
    <property type="protein sequence ID" value="QPJ64186.1"/>
    <property type="molecule type" value="Genomic_DNA"/>
</dbReference>
<dbReference type="KEGG" id="nva:G3M78_01730"/>
<organism evidence="3 4">
    <name type="scientific">Candidatus Nitrohelix vancouverensis</name>
    <dbReference type="NCBI Taxonomy" id="2705534"/>
    <lineage>
        <taxon>Bacteria</taxon>
        <taxon>Pseudomonadati</taxon>
        <taxon>Nitrospinota/Tectimicrobiota group</taxon>
        <taxon>Nitrospinota</taxon>
        <taxon>Nitrospinia</taxon>
        <taxon>Nitrospinales</taxon>
        <taxon>Nitrospinaceae</taxon>
        <taxon>Candidatus Nitrohelix</taxon>
    </lineage>
</organism>
<dbReference type="InterPro" id="IPR051912">
    <property type="entry name" value="Alkylbase_DNA_Glycosylase/TA"/>
</dbReference>
<dbReference type="GO" id="GO:0006307">
    <property type="term" value="P:DNA alkylation repair"/>
    <property type="evidence" value="ECO:0007669"/>
    <property type="project" value="TreeGrafter"/>
</dbReference>
<dbReference type="GO" id="GO:0006285">
    <property type="term" value="P:base-excision repair, AP site formation"/>
    <property type="evidence" value="ECO:0007669"/>
    <property type="project" value="TreeGrafter"/>
</dbReference>
<evidence type="ECO:0000313" key="3">
    <source>
        <dbReference type="EMBL" id="QPJ64186.1"/>
    </source>
</evidence>
<sequence length="209" mass="23672">MKPPLMSPELHKQFAKIAGKFSPSLQNALLDIGPLNIPDRRKGGVAQFLSRAVVGQQLSARASTCIWLRIEAAVRENQNQIPNFFCEDNFRSIQKCGVSRNKIKTLIHIRNAHEKNQLSDAFFKRLDTEARSAHLTKIWGVGPWTAEMTSLFYFQDLNIWPEGDIAVQKTFKKFIGESGEVTAKEGAGLFSPYRSFLALYMWRIVDGEL</sequence>
<dbReference type="PANTHER" id="PTHR43003:SF5">
    <property type="entry name" value="DNA-3-METHYLADENINE GLYCOSYLASE"/>
    <property type="match status" value="1"/>
</dbReference>
<evidence type="ECO:0000256" key="1">
    <source>
        <dbReference type="ARBA" id="ARBA00022763"/>
    </source>
</evidence>
<reference evidence="4" key="1">
    <citation type="submission" date="2020-02" db="EMBL/GenBank/DDBJ databases">
        <title>Genomic and physiological characterization of two novel Nitrospinaceae genera.</title>
        <authorList>
            <person name="Mueller A.J."/>
            <person name="Jung M.-Y."/>
            <person name="Strachan C.R."/>
            <person name="Herbold C.W."/>
            <person name="Kirkegaard R.H."/>
            <person name="Daims H."/>
        </authorList>
    </citation>
    <scope>NUCLEOTIDE SEQUENCE [LARGE SCALE GENOMIC DNA]</scope>
</reference>
<dbReference type="GO" id="GO:0043916">
    <property type="term" value="F:DNA-7-methylguanine glycosylase activity"/>
    <property type="evidence" value="ECO:0007669"/>
    <property type="project" value="TreeGrafter"/>
</dbReference>
<dbReference type="InterPro" id="IPR011257">
    <property type="entry name" value="DNA_glycosylase"/>
</dbReference>
<dbReference type="GO" id="GO:0032993">
    <property type="term" value="C:protein-DNA complex"/>
    <property type="evidence" value="ECO:0007669"/>
    <property type="project" value="TreeGrafter"/>
</dbReference>
<dbReference type="SUPFAM" id="SSF48150">
    <property type="entry name" value="DNA-glycosylase"/>
    <property type="match status" value="1"/>
</dbReference>
<proteinExistence type="predicted"/>
<evidence type="ECO:0000256" key="2">
    <source>
        <dbReference type="ARBA" id="ARBA00023204"/>
    </source>
</evidence>
<evidence type="ECO:0000313" key="4">
    <source>
        <dbReference type="Proteomes" id="UP000594464"/>
    </source>
</evidence>
<dbReference type="GO" id="GO:0032131">
    <property type="term" value="F:alkylated DNA binding"/>
    <property type="evidence" value="ECO:0007669"/>
    <property type="project" value="TreeGrafter"/>
</dbReference>
<protein>
    <submittedName>
        <fullName evidence="3">DNA-3-methyladenine glycosylase 2 family protein</fullName>
    </submittedName>
</protein>
<dbReference type="PANTHER" id="PTHR43003">
    <property type="entry name" value="DNA-3-METHYLADENINE GLYCOSYLASE"/>
    <property type="match status" value="1"/>
</dbReference>
<keyword evidence="1" id="KW-0227">DNA damage</keyword>
<dbReference type="Proteomes" id="UP000594464">
    <property type="component" value="Chromosome"/>
</dbReference>